<dbReference type="InterPro" id="IPR007213">
    <property type="entry name" value="Ppm1/Ppm2/Tcmp"/>
</dbReference>
<keyword evidence="5" id="KW-1185">Reference proteome</keyword>
<dbReference type="Pfam" id="PF04072">
    <property type="entry name" value="LCM"/>
    <property type="match status" value="1"/>
</dbReference>
<sequence length="1006" mass="113242">MTKSAPHVVSNKIALLESMSYSMMYTLEARALATLYYPEFQFSDPYAVAIKNEVKAAIPIDKTDKDFIFSITERAKIFDRVTSTFLLQNRGATVLSLGCGLCSRANRLQQVTKGSGNKWINIDLKHVVEVRNVLYEEQSNISNKACDDIENANWLDELWSADPQPILLIMEGVSPYLTQEKLEKLLYNIGQKVRSQEGKLSILFDYCHPDYSYDGTIINNRSAKKVHFQAGFKQISGITSIVSGSEIIGRYNTLAGSSPAYANAEADFKSKNNGEAPYEIILLAFEGKAKDKFEGKAEDKIENLEYFGKPLFWNKRYTRESAANGNFLFLAETDHFICTQQEYETAVSFLLNGNRFYNNLQEEVFAIYCVNLFQDAGLLLDKEPEELVLVPDYASDPKEISVGEHRMLLLTDIPETMGLADFVKEISVNIPTLFVFTDDLLDPRLGRIQEEFLKDMAQWVIIKLSGAQLMLGPLFTISSSPNACYDCLSLQLWRNQPVRKWGTENKSGAMTIPVVFSVDHFFNHRKLLVDTLNGVMADDLSVLTVINALSAEITVHPVSPQYSCRQCNEPQGNKQSALVLSPRLKIKTNDGGYRTVAPSQSIKNLESVISSLTGVVGPVNCLTGDDEALSIYATVFSKVPRKNGLLKSDDFIQYSLGKGISKEQSKISALSEAIERYNAMYDGTEECTYAKGDQLDAVAFFPEMLKRYSQDQLERFAQNLNERQAVKEMPRDTVLHWTPAYSLLNQEKAWFPFTFCYSNTPYADEVYMRFDSNGCAAGNTIEEAVLQGFLELIERDAVAVWWYNRIPRPEVCIAGMNVDALSKIKNALGEDWDYWVLDLSHDFEIPVVVAVGKHKVSNEFRLGFGAHPEIAIACTRALTELYQIVVIAGQHKTAFKFNQITDQPFLYPAANMKQKVFEDYAIAVCPDIKGDVEYCLAQTARLGFDIFVVNTTRAAGVLHTVKVIIPGLIFIWPELGNSRLFDLPVQLGWQEQKLTELELNKQELFL</sequence>
<dbReference type="Gene3D" id="3.30.160.660">
    <property type="match status" value="1"/>
</dbReference>
<dbReference type="PANTHER" id="PTHR37809:SF1">
    <property type="entry name" value="RIBOSOMAL PROTEIN S12 METHYLTHIOTRANSFERASE ACCESSORY FACTOR YCAO"/>
    <property type="match status" value="1"/>
</dbReference>
<dbReference type="InterPro" id="IPR029063">
    <property type="entry name" value="SAM-dependent_MTases_sf"/>
</dbReference>
<dbReference type="NCBIfam" id="TIGR03882">
    <property type="entry name" value="cyclo_dehyd_2"/>
    <property type="match status" value="1"/>
</dbReference>
<accession>A0A1H0IGP0</accession>
<dbReference type="SUPFAM" id="SSF53335">
    <property type="entry name" value="S-adenosyl-L-methionine-dependent methyltransferases"/>
    <property type="match status" value="1"/>
</dbReference>
<evidence type="ECO:0000256" key="2">
    <source>
        <dbReference type="ARBA" id="ARBA00022679"/>
    </source>
</evidence>
<dbReference type="Gene3D" id="3.30.40.250">
    <property type="match status" value="1"/>
</dbReference>
<dbReference type="PROSITE" id="PS51664">
    <property type="entry name" value="YCAO"/>
    <property type="match status" value="1"/>
</dbReference>
<dbReference type="Pfam" id="PF02624">
    <property type="entry name" value="YcaO"/>
    <property type="match status" value="1"/>
</dbReference>
<evidence type="ECO:0000313" key="5">
    <source>
        <dbReference type="Proteomes" id="UP000183200"/>
    </source>
</evidence>
<name>A0A1H0IGP0_9SPHI</name>
<proteinExistence type="predicted"/>
<dbReference type="Proteomes" id="UP000183200">
    <property type="component" value="Unassembled WGS sequence"/>
</dbReference>
<dbReference type="PANTHER" id="PTHR37809">
    <property type="entry name" value="RIBOSOMAL PROTEIN S12 METHYLTHIOTRANSFERASE ACCESSORY FACTOR YCAO"/>
    <property type="match status" value="1"/>
</dbReference>
<evidence type="ECO:0000259" key="3">
    <source>
        <dbReference type="PROSITE" id="PS51664"/>
    </source>
</evidence>
<dbReference type="InterPro" id="IPR022291">
    <property type="entry name" value="Bacteriocin_synth_cyclodeHase"/>
</dbReference>
<dbReference type="GO" id="GO:0008168">
    <property type="term" value="F:methyltransferase activity"/>
    <property type="evidence" value="ECO:0007669"/>
    <property type="project" value="UniProtKB-KW"/>
</dbReference>
<dbReference type="OrthoDB" id="2379922at2"/>
<feature type="domain" description="YcaO" evidence="3">
    <location>
        <begin position="657"/>
        <end position="1006"/>
    </location>
</feature>
<dbReference type="InterPro" id="IPR003776">
    <property type="entry name" value="YcaO-like_dom"/>
</dbReference>
<keyword evidence="2" id="KW-0808">Transferase</keyword>
<evidence type="ECO:0000256" key="1">
    <source>
        <dbReference type="ARBA" id="ARBA00022603"/>
    </source>
</evidence>
<dbReference type="AlphaFoldDB" id="A0A1H0IGP0"/>
<dbReference type="Gene3D" id="3.30.1330.230">
    <property type="match status" value="1"/>
</dbReference>
<dbReference type="NCBIfam" id="TIGR00702">
    <property type="entry name" value="YcaO-type kinase domain"/>
    <property type="match status" value="1"/>
</dbReference>
<dbReference type="Gene3D" id="3.40.50.150">
    <property type="entry name" value="Vaccinia Virus protein VP39"/>
    <property type="match status" value="1"/>
</dbReference>
<dbReference type="RefSeq" id="WP_143010569.1">
    <property type="nucleotide sequence ID" value="NZ_FNGY01000013.1"/>
</dbReference>
<reference evidence="5" key="1">
    <citation type="submission" date="2016-10" db="EMBL/GenBank/DDBJ databases">
        <authorList>
            <person name="Varghese N."/>
            <person name="Submissions S."/>
        </authorList>
    </citation>
    <scope>NUCLEOTIDE SEQUENCE [LARGE SCALE GENOMIC DNA]</scope>
    <source>
        <strain evidence="5">DSM 19110</strain>
    </source>
</reference>
<organism evidence="4 5">
    <name type="scientific">Pedobacter steynii</name>
    <dbReference type="NCBI Taxonomy" id="430522"/>
    <lineage>
        <taxon>Bacteria</taxon>
        <taxon>Pseudomonadati</taxon>
        <taxon>Bacteroidota</taxon>
        <taxon>Sphingobacteriia</taxon>
        <taxon>Sphingobacteriales</taxon>
        <taxon>Sphingobacteriaceae</taxon>
        <taxon>Pedobacter</taxon>
    </lineage>
</organism>
<dbReference type="Gene3D" id="3.40.50.720">
    <property type="entry name" value="NAD(P)-binding Rossmann-like Domain"/>
    <property type="match status" value="1"/>
</dbReference>
<evidence type="ECO:0000313" key="4">
    <source>
        <dbReference type="EMBL" id="SDO30535.1"/>
    </source>
</evidence>
<gene>
    <name evidence="4" type="ORF">SAMN05421820_113147</name>
</gene>
<keyword evidence="1" id="KW-0489">Methyltransferase</keyword>
<dbReference type="GO" id="GO:0032259">
    <property type="term" value="P:methylation"/>
    <property type="evidence" value="ECO:0007669"/>
    <property type="project" value="UniProtKB-KW"/>
</dbReference>
<protein>
    <submittedName>
        <fullName evidence="4">Bacteriocin biosynthesis cyclodehydratase domain-containing protein</fullName>
    </submittedName>
</protein>
<dbReference type="EMBL" id="FNGY01000013">
    <property type="protein sequence ID" value="SDO30535.1"/>
    <property type="molecule type" value="Genomic_DNA"/>
</dbReference>